<accession>A0AAP0S6M4</accession>
<sequence>MGSSKREVVSELLPLLRVYKDGTVERLLGSPRVPPSLDDPQNNVSSKDITISKDPNISARLYLPKISHHHYQKLPILVYFHGGGFCIESAFSFLDHRYLSILASEAKILAVSVEYRLAPEHPLPTAYEDSWAALQWVCSHSAKDGVVCEPWLIDHGDFDRVFIGGDSAGANIAHNIAMRAGIETLHGGIKIEGAFLGHPYFWGSDPIGSEPVTDREENLDSRMWKFVYPNSEWGIDDPMLNPFGPGAPSLDRLGCGRLLVCVAGKDSLRDRGVLYYNAVRESGWKGEVELFEVEGEDHAFYIYDPETENAKMMFKCLASFLSA</sequence>
<dbReference type="PANTHER" id="PTHR23024">
    <property type="entry name" value="ARYLACETAMIDE DEACETYLASE"/>
    <property type="match status" value="1"/>
</dbReference>
<reference evidence="5 6" key="1">
    <citation type="journal article" date="2024" name="Plant J.">
        <title>Genome sequences and population genomics reveal climatic adaptation and genomic divergence between two closely related sweetgum species.</title>
        <authorList>
            <person name="Xu W.Q."/>
            <person name="Ren C.Q."/>
            <person name="Zhang X.Y."/>
            <person name="Comes H.P."/>
            <person name="Liu X.H."/>
            <person name="Li Y.G."/>
            <person name="Kettle C.J."/>
            <person name="Jalonen R."/>
            <person name="Gaisberger H."/>
            <person name="Ma Y.Z."/>
            <person name="Qiu Y.X."/>
        </authorList>
    </citation>
    <scope>NUCLEOTIDE SEQUENCE [LARGE SCALE GENOMIC DNA]</scope>
    <source>
        <strain evidence="5">Hangzhou</strain>
    </source>
</reference>
<gene>
    <name evidence="5" type="ORF">L1049_016800</name>
</gene>
<dbReference type="Pfam" id="PF07859">
    <property type="entry name" value="Abhydrolase_3"/>
    <property type="match status" value="1"/>
</dbReference>
<feature type="compositionally biased region" description="Polar residues" evidence="3">
    <location>
        <begin position="39"/>
        <end position="49"/>
    </location>
</feature>
<evidence type="ECO:0000259" key="4">
    <source>
        <dbReference type="Pfam" id="PF07859"/>
    </source>
</evidence>
<protein>
    <recommendedName>
        <fullName evidence="4">Alpha/beta hydrolase fold-3 domain-containing protein</fullName>
    </recommendedName>
</protein>
<evidence type="ECO:0000256" key="2">
    <source>
        <dbReference type="ARBA" id="ARBA00022801"/>
    </source>
</evidence>
<dbReference type="PANTHER" id="PTHR23024:SF551">
    <property type="entry name" value="2-HYDROXYISOFLAVANONE DEHYDRATASE-LIKE"/>
    <property type="match status" value="1"/>
</dbReference>
<organism evidence="5 6">
    <name type="scientific">Liquidambar formosana</name>
    <name type="common">Formosan gum</name>
    <dbReference type="NCBI Taxonomy" id="63359"/>
    <lineage>
        <taxon>Eukaryota</taxon>
        <taxon>Viridiplantae</taxon>
        <taxon>Streptophyta</taxon>
        <taxon>Embryophyta</taxon>
        <taxon>Tracheophyta</taxon>
        <taxon>Spermatophyta</taxon>
        <taxon>Magnoliopsida</taxon>
        <taxon>eudicotyledons</taxon>
        <taxon>Gunneridae</taxon>
        <taxon>Pentapetalae</taxon>
        <taxon>Saxifragales</taxon>
        <taxon>Altingiaceae</taxon>
        <taxon>Liquidambar</taxon>
    </lineage>
</organism>
<dbReference type="InterPro" id="IPR002168">
    <property type="entry name" value="Lipase_GDXG_HIS_AS"/>
</dbReference>
<name>A0AAP0S6M4_LIQFO</name>
<dbReference type="PROSITE" id="PS01173">
    <property type="entry name" value="LIPASE_GDXG_HIS"/>
    <property type="match status" value="1"/>
</dbReference>
<dbReference type="AlphaFoldDB" id="A0AAP0S6M4"/>
<dbReference type="Gene3D" id="3.40.50.1820">
    <property type="entry name" value="alpha/beta hydrolase"/>
    <property type="match status" value="1"/>
</dbReference>
<keyword evidence="6" id="KW-1185">Reference proteome</keyword>
<comment type="caution">
    <text evidence="5">The sequence shown here is derived from an EMBL/GenBank/DDBJ whole genome shotgun (WGS) entry which is preliminary data.</text>
</comment>
<proteinExistence type="inferred from homology"/>
<feature type="domain" description="Alpha/beta hydrolase fold-3" evidence="4">
    <location>
        <begin position="77"/>
        <end position="301"/>
    </location>
</feature>
<evidence type="ECO:0000313" key="6">
    <source>
        <dbReference type="Proteomes" id="UP001415857"/>
    </source>
</evidence>
<dbReference type="GO" id="GO:0016787">
    <property type="term" value="F:hydrolase activity"/>
    <property type="evidence" value="ECO:0007669"/>
    <property type="project" value="UniProtKB-KW"/>
</dbReference>
<dbReference type="SUPFAM" id="SSF53474">
    <property type="entry name" value="alpha/beta-Hydrolases"/>
    <property type="match status" value="1"/>
</dbReference>
<dbReference type="EMBL" id="JBBPBK010000003">
    <property type="protein sequence ID" value="KAK9288347.1"/>
    <property type="molecule type" value="Genomic_DNA"/>
</dbReference>
<dbReference type="InterPro" id="IPR013094">
    <property type="entry name" value="AB_hydrolase_3"/>
</dbReference>
<keyword evidence="2" id="KW-0378">Hydrolase</keyword>
<feature type="region of interest" description="Disordered" evidence="3">
    <location>
        <begin position="30"/>
        <end position="49"/>
    </location>
</feature>
<comment type="similarity">
    <text evidence="1">Belongs to the 'GDXG' lipolytic enzyme family.</text>
</comment>
<dbReference type="Proteomes" id="UP001415857">
    <property type="component" value="Unassembled WGS sequence"/>
</dbReference>
<dbReference type="InterPro" id="IPR029058">
    <property type="entry name" value="AB_hydrolase_fold"/>
</dbReference>
<evidence type="ECO:0000256" key="1">
    <source>
        <dbReference type="ARBA" id="ARBA00010515"/>
    </source>
</evidence>
<evidence type="ECO:0000313" key="5">
    <source>
        <dbReference type="EMBL" id="KAK9288347.1"/>
    </source>
</evidence>
<evidence type="ECO:0000256" key="3">
    <source>
        <dbReference type="SAM" id="MobiDB-lite"/>
    </source>
</evidence>
<dbReference type="InterPro" id="IPR050466">
    <property type="entry name" value="Carboxylest/Gibb_receptor"/>
</dbReference>